<keyword evidence="7" id="KW-0788">Thiol protease</keyword>
<reference evidence="13" key="1">
    <citation type="submission" date="2020-01" db="EMBL/GenBank/DDBJ databases">
        <title>Viral genomes from wild and zoo birds in China.</title>
        <authorList>
            <person name="Zhao M."/>
            <person name="Shan L.T."/>
            <person name="Yang X.S."/>
            <person name="Zhang W."/>
        </authorList>
    </citation>
    <scope>NUCLEOTIDE SEQUENCE</scope>
    <source>
        <strain evidence="13">Muf160shi3</strain>
    </source>
</reference>
<keyword evidence="8" id="KW-0067">ATP-binding</keyword>
<dbReference type="InterPro" id="IPR001205">
    <property type="entry name" value="RNA-dir_pol_C"/>
</dbReference>
<evidence type="ECO:0000259" key="12">
    <source>
        <dbReference type="PROSITE" id="PS51218"/>
    </source>
</evidence>
<dbReference type="Gene3D" id="1.20.960.20">
    <property type="match status" value="1"/>
</dbReference>
<keyword evidence="2" id="KW-0645">Protease</keyword>
<dbReference type="GO" id="GO:0003723">
    <property type="term" value="F:RNA binding"/>
    <property type="evidence" value="ECO:0007669"/>
    <property type="project" value="InterPro"/>
</dbReference>
<keyword evidence="3" id="KW-0808">Transferase</keyword>
<evidence type="ECO:0000256" key="7">
    <source>
        <dbReference type="ARBA" id="ARBA00022807"/>
    </source>
</evidence>
<name>A0A6M3YNQ3_9VIRU</name>
<dbReference type="EMBL" id="MN918669">
    <property type="protein sequence ID" value="QJI53529.1"/>
    <property type="molecule type" value="Genomic_RNA"/>
</dbReference>
<dbReference type="GO" id="GO:0006508">
    <property type="term" value="P:proteolysis"/>
    <property type="evidence" value="ECO:0007669"/>
    <property type="project" value="UniProtKB-KW"/>
</dbReference>
<evidence type="ECO:0000256" key="9">
    <source>
        <dbReference type="ARBA" id="ARBA00022953"/>
    </source>
</evidence>
<dbReference type="Gene3D" id="3.30.70.270">
    <property type="match status" value="1"/>
</dbReference>
<keyword evidence="4" id="KW-0548">Nucleotidyltransferase</keyword>
<sequence length="1855" mass="210507">MSFASNGSSLKSEKSHSTSFCDIVEIINEWNQKVMGSVKPLNLIDQICRIFYAPSFKDALPPIMRIAELYGLFWQSMSTTLAEITKKLIYFGIKMFCRDIVTMADSDTPPMPPSMDGATAHGFTVVDADHMSTIKDFFVSLSMPEIASRVAFLGPIIATLVCIAVVIVLYLFGTGAARRIDDNFIKNITEMGMTARSLLAGEQLFSKAWAFLNETVLSVLGVAWVPAPDSAAKKFISDARILLTDVKKCMDEIHRDPGCVFRTKHKIRQIKDSIHQLEDLHHALALQTKNMGNAREVMMDIRQTYEKMTSLVEKILKAATKKQIPALLYVSGDSGVGKTHALTRLTEMLAELHERKLLTTCVRNPGDSFQSNYNGQNIYLMPDFGQDLKDEDHVELQKIHSDEAYALNMAAIEDKGMNFCSQYCLIASNIDYVNTSATLNMPQILDRRRDVFVKATSPNLAQWRRDHPGLMTPPDGDPFWTKDCEHIVFTTMPMDRNVSAQNFPSQTMTLRQIAIELFCIQERRRVAFEEYMKVFTAVFDEEFLGEKHGFLDESDATIPTITGLIGDAGTGKTWTLEHEYLPWLIGKGYNTKVIRGAEEYIDLYQIESPTVLFMSDVTSSTEKLKAFRDFVFEAGDGIVRNVQAIFFSANDCAFYDGLTQDLIDALNRRIKVFTYKFKRRNIIGARYTAADVREHPENRDHMMNIVCFKGRILPTNMLDQLKNLHTPKKIKGNSMIELPKIGELQFDHDVTVNVSEEVFMAYLMSIPPTAGVLEVAKKLVSMVTMSWRSKIAIGSLLATIATRLLGLALDDGVTTLRHYMIMVNKARIKSPMRNTLVRVTLGEQHYYVGASDDGYVVVLDEYSDGYVRETGSIVGDEVYSIAEKEYMKGISNIIKKQTKGTRILDDSPDNNVRSVASVLVQHYVPDWLITLGHCASFLMQYSGLGLSAYASYNNAKDIKTYADMKPVLEQSPTTVDSKDRGPKARPMPKTKNMKATSAWVNRQSLGKGKKESLPSQNGAIVQSYKEQIGKDFDPNLVFQTLETSKEKLAETMDIKEVQQKFPMLSTLTVDVEIGPQLEAMSDPAAWDLMQLVSNNMILLFDSKKQFVNYAVMVYKNVGMTVLHSISHVKYAICPVLNSYKEFTLEVIGEDAYKDLAIFELAPYVEFRSIIKHLPCRSSATSIIKKRALFVTRSRGSTDKTVIVRNAQISEYMCIDSENVLDNGYQYAGVVEGFTTEMEVGSTYGDCGAPIIINNVQVPQKLVAIHKGGYKNRGIGIDVYQDDFAQFLPRQESATLQPLRYQRVNLEESIDCGVNSRVIGTIDHLNYTPPKTSLYRSPFATDMCGDNFEPSVLSVTDKRMKEPVDVATEGFMKWDRLPPKYDEALWKETVYECREYIMSEIATLNIELRVGTLTEALNYMSDFDHSKSLNRKASPGHPWDLFTGHKSSFLQFDEKHKIWKFKNTKEAHEIKDSVARLIDACRRGQQTVIVHKAALKDELKQKEKIYDKPKTRGFVCTPFEYLLACRMYFHAAMAAETACHNTCVFKEGLNVHSQEYDNMVKDALSYSRDWSGGDGKEFDASMWRDNNAETIEDFNEAYRRFDPNWKPEDDTIRTNLGNCVLDPIIVLPQNQQLKNEDNIDTGLVLLQFFTGNISGNNFTLKFNGHGQLRCTVYSWKKLATAQGELQMRCITQFLHFVWLAIMGDDMLMSVRSEVREWFNLVTLAEVYKSDFDITITNEDKMSPLYKWKPFDQVEFLKRLPVRCGSQWRGALQDPTFDKMFNWTRSPHKHYFTATPHHVFAELENMENQALVILDEAMYRGLEFFSKVRKHLDGVLKDHGSNLFLPFYTGKMFAQGL</sequence>
<evidence type="ECO:0000313" key="13">
    <source>
        <dbReference type="EMBL" id="QJI53529.1"/>
    </source>
</evidence>
<dbReference type="GO" id="GO:0008234">
    <property type="term" value="F:cysteine-type peptidase activity"/>
    <property type="evidence" value="ECO:0007669"/>
    <property type="project" value="UniProtKB-KW"/>
</dbReference>
<keyword evidence="5" id="KW-0547">Nucleotide-binding</keyword>
<dbReference type="InterPro" id="IPR014759">
    <property type="entry name" value="Helicase_SF3_ssRNA_vir"/>
</dbReference>
<dbReference type="InterPro" id="IPR000605">
    <property type="entry name" value="Helicase_SF3_ssDNA/RNA_vir"/>
</dbReference>
<evidence type="ECO:0000256" key="4">
    <source>
        <dbReference type="ARBA" id="ARBA00022695"/>
    </source>
</evidence>
<evidence type="ECO:0000256" key="8">
    <source>
        <dbReference type="ARBA" id="ARBA00022840"/>
    </source>
</evidence>
<protein>
    <recommendedName>
        <fullName evidence="12">SF3 helicase domain-containing protein</fullName>
    </recommendedName>
</protein>
<dbReference type="GO" id="GO:0005524">
    <property type="term" value="F:ATP binding"/>
    <property type="evidence" value="ECO:0007669"/>
    <property type="project" value="UniProtKB-KW"/>
</dbReference>
<dbReference type="PROSITE" id="PS51218">
    <property type="entry name" value="SF3_HELICASE_2"/>
    <property type="match status" value="1"/>
</dbReference>
<keyword evidence="6" id="KW-0378">Hydrolase</keyword>
<feature type="transmembrane region" description="Helical" evidence="11">
    <location>
        <begin position="150"/>
        <end position="172"/>
    </location>
</feature>
<dbReference type="InterPro" id="IPR043502">
    <property type="entry name" value="DNA/RNA_pol_sf"/>
</dbReference>
<dbReference type="SUPFAM" id="SSF50494">
    <property type="entry name" value="Trypsin-like serine proteases"/>
    <property type="match status" value="1"/>
</dbReference>
<evidence type="ECO:0000256" key="1">
    <source>
        <dbReference type="ARBA" id="ARBA00022484"/>
    </source>
</evidence>
<keyword evidence="9" id="KW-0693">Viral RNA replication</keyword>
<keyword evidence="11" id="KW-1133">Transmembrane helix</keyword>
<dbReference type="GO" id="GO:0006351">
    <property type="term" value="P:DNA-templated transcription"/>
    <property type="evidence" value="ECO:0007669"/>
    <property type="project" value="InterPro"/>
</dbReference>
<dbReference type="SUPFAM" id="SSF56672">
    <property type="entry name" value="DNA/RNA polymerases"/>
    <property type="match status" value="1"/>
</dbReference>
<feature type="region of interest" description="Disordered" evidence="10">
    <location>
        <begin position="970"/>
        <end position="995"/>
    </location>
</feature>
<accession>A0A6M3YNQ3</accession>
<proteinExistence type="predicted"/>
<dbReference type="Pfam" id="PF00680">
    <property type="entry name" value="RdRP_1"/>
    <property type="match status" value="1"/>
</dbReference>
<evidence type="ECO:0000256" key="10">
    <source>
        <dbReference type="SAM" id="MobiDB-lite"/>
    </source>
</evidence>
<dbReference type="GO" id="GO:0003724">
    <property type="term" value="F:RNA helicase activity"/>
    <property type="evidence" value="ECO:0007669"/>
    <property type="project" value="InterPro"/>
</dbReference>
<dbReference type="CDD" id="cd23169">
    <property type="entry name" value="ps-ssRNAv-Picornavirales"/>
    <property type="match status" value="1"/>
</dbReference>
<keyword evidence="11" id="KW-0472">Membrane</keyword>
<dbReference type="InterPro" id="IPR043128">
    <property type="entry name" value="Rev_trsase/Diguanyl_cyclase"/>
</dbReference>
<dbReference type="GO" id="GO:0003968">
    <property type="term" value="F:RNA-directed RNA polymerase activity"/>
    <property type="evidence" value="ECO:0007669"/>
    <property type="project" value="UniProtKB-KW"/>
</dbReference>
<dbReference type="InterPro" id="IPR009003">
    <property type="entry name" value="Peptidase_S1_PA"/>
</dbReference>
<evidence type="ECO:0000256" key="3">
    <source>
        <dbReference type="ARBA" id="ARBA00022679"/>
    </source>
</evidence>
<evidence type="ECO:0000256" key="6">
    <source>
        <dbReference type="ARBA" id="ARBA00022801"/>
    </source>
</evidence>
<feature type="domain" description="SF3 helicase" evidence="12">
    <location>
        <begin position="305"/>
        <end position="470"/>
    </location>
</feature>
<organism evidence="13">
    <name type="scientific">Picornavirales sp</name>
    <dbReference type="NCBI Taxonomy" id="1955153"/>
    <lineage>
        <taxon>Viruses</taxon>
        <taxon>Riboviria</taxon>
        <taxon>Orthornavirae</taxon>
        <taxon>Pisuviricota</taxon>
        <taxon>Pisoniviricetes</taxon>
        <taxon>Picornavirales</taxon>
    </lineage>
</organism>
<keyword evidence="11" id="KW-0812">Transmembrane</keyword>
<evidence type="ECO:0000256" key="2">
    <source>
        <dbReference type="ARBA" id="ARBA00022670"/>
    </source>
</evidence>
<evidence type="ECO:0000256" key="11">
    <source>
        <dbReference type="SAM" id="Phobius"/>
    </source>
</evidence>
<dbReference type="Pfam" id="PF00910">
    <property type="entry name" value="RNA_helicase"/>
    <property type="match status" value="1"/>
</dbReference>
<keyword evidence="1" id="KW-0696">RNA-directed RNA polymerase</keyword>
<evidence type="ECO:0000256" key="5">
    <source>
        <dbReference type="ARBA" id="ARBA00022741"/>
    </source>
</evidence>